<keyword evidence="1 6" id="KW-1277">Toxin-antitoxin system</keyword>
<comment type="catalytic activity">
    <reaction evidence="6">
        <text>a thymidine in DNA + NAD(+) = an N-(ADP-alpha-D-ribosyl)-thymidine in DNA + nicotinamide + H(+)</text>
        <dbReference type="Rhea" id="RHEA:71651"/>
        <dbReference type="Rhea" id="RHEA-COMP:13556"/>
        <dbReference type="Rhea" id="RHEA-COMP:18051"/>
        <dbReference type="ChEBI" id="CHEBI:15378"/>
        <dbReference type="ChEBI" id="CHEBI:17154"/>
        <dbReference type="ChEBI" id="CHEBI:57540"/>
        <dbReference type="ChEBI" id="CHEBI:137386"/>
        <dbReference type="ChEBI" id="CHEBI:191199"/>
    </reaction>
</comment>
<dbReference type="GO" id="GO:0016757">
    <property type="term" value="F:glycosyltransferase activity"/>
    <property type="evidence" value="ECO:0007669"/>
    <property type="project" value="UniProtKB-UniRule"/>
</dbReference>
<dbReference type="GO" id="GO:0016779">
    <property type="term" value="F:nucleotidyltransferase activity"/>
    <property type="evidence" value="ECO:0007669"/>
    <property type="project" value="UniProtKB-UniRule"/>
</dbReference>
<dbReference type="STRING" id="1121097.GCA_000428125_03023"/>
<evidence type="ECO:0000256" key="2">
    <source>
        <dbReference type="ARBA" id="ARBA00022676"/>
    </source>
</evidence>
<gene>
    <name evidence="8" type="ORF">JCM15093_3167</name>
</gene>
<feature type="binding site" evidence="6">
    <location>
        <begin position="174"/>
        <end position="176"/>
    </location>
    <ligand>
        <name>NAD(+)</name>
        <dbReference type="ChEBI" id="CHEBI:57540"/>
    </ligand>
</feature>
<sequence length="323" mass="37626">MPYTKITNYVDGKVYDDIVSAIIMDDGKALHFVHFERELLSGFLASLIAFHNNKYKGVLPQFYSFDSELSYYQYCVDNDLDFEEQEWFKTGYIKANILTTLDYLQNASVLLQRTLYPEFLDSSTNRLVDLKVPVIIPEKPKIVIPSKPQPSIYKCSPSQYSNFLREHHIDCLYHFTSTKNSDSIRRNGICSAQYLKNHGISVSFASSSRSRDIDIRKEKADYVHLSYERKNPMLYIALKEGRLADYIIYEVSTDVLFLRDTLFTHCNAAKNGVNFSDDINYMLQIPFDSFHNRPYDKDSMYKDYFMSEVLVKEKVSPSYILNL</sequence>
<evidence type="ECO:0000256" key="1">
    <source>
        <dbReference type="ARBA" id="ARBA00022649"/>
    </source>
</evidence>
<dbReference type="PROSITE" id="PS52018">
    <property type="entry name" value="DART"/>
    <property type="match status" value="1"/>
</dbReference>
<comment type="caution">
    <text evidence="8">The sequence shown here is derived from an EMBL/GenBank/DDBJ whole genome shotgun (WGS) entry which is preliminary data.</text>
</comment>
<accession>A0A069DC36</accession>
<comment type="similarity">
    <text evidence="6">Belongs to the DarT ADP-ribosyltransferase family.</text>
</comment>
<keyword evidence="9" id="KW-1185">Reference proteome</keyword>
<evidence type="ECO:0000256" key="3">
    <source>
        <dbReference type="ARBA" id="ARBA00022679"/>
    </source>
</evidence>
<evidence type="ECO:0000313" key="9">
    <source>
        <dbReference type="Proteomes" id="UP000027601"/>
    </source>
</evidence>
<dbReference type="Pfam" id="PF14487">
    <property type="entry name" value="DarT"/>
    <property type="match status" value="1"/>
</dbReference>
<proteinExistence type="inferred from homology"/>
<comment type="caution">
    <text evidence="6">Lacks conserved residue(s) required for the propagation of feature annotation.</text>
</comment>
<reference evidence="8 9" key="1">
    <citation type="journal article" date="2015" name="Microbes Environ.">
        <title>Distribution and evolution of nitrogen fixation genes in the phylum bacteroidetes.</title>
        <authorList>
            <person name="Inoue J."/>
            <person name="Oshima K."/>
            <person name="Suda W."/>
            <person name="Sakamoto M."/>
            <person name="Iino T."/>
            <person name="Noda S."/>
            <person name="Hongoh Y."/>
            <person name="Hattori M."/>
            <person name="Ohkuma M."/>
        </authorList>
    </citation>
    <scope>NUCLEOTIDE SEQUENCE [LARGE SCALE GENOMIC DNA]</scope>
    <source>
        <strain evidence="8 9">JCM 15093</strain>
    </source>
</reference>
<dbReference type="AlphaFoldDB" id="A0A069DC36"/>
<evidence type="ECO:0000259" key="7">
    <source>
        <dbReference type="PROSITE" id="PS52018"/>
    </source>
</evidence>
<dbReference type="Proteomes" id="UP000027601">
    <property type="component" value="Unassembled WGS sequence"/>
</dbReference>
<feature type="binding site" evidence="6">
    <location>
        <position position="209"/>
    </location>
    <ligand>
        <name>NAD(+)</name>
        <dbReference type="ChEBI" id="CHEBI:57540"/>
    </ligand>
</feature>
<keyword evidence="4 6" id="KW-0548">Nucleotidyltransferase</keyword>
<name>A0A069DC36_9BACE</name>
<keyword evidence="2 6" id="KW-0328">Glycosyltransferase</keyword>
<keyword evidence="3 6" id="KW-0808">Transferase</keyword>
<evidence type="ECO:0000256" key="4">
    <source>
        <dbReference type="ARBA" id="ARBA00022695"/>
    </source>
</evidence>
<feature type="active site" evidence="6">
    <location>
        <position position="308"/>
    </location>
</feature>
<evidence type="ECO:0000256" key="5">
    <source>
        <dbReference type="ARBA" id="ARBA00023125"/>
    </source>
</evidence>
<keyword evidence="5 6" id="KW-0238">DNA-binding</keyword>
<evidence type="ECO:0000313" key="8">
    <source>
        <dbReference type="EMBL" id="GAK37879.1"/>
    </source>
</evidence>
<evidence type="ECO:0000256" key="6">
    <source>
        <dbReference type="PROSITE-ProRule" id="PRU01362"/>
    </source>
</evidence>
<protein>
    <recommendedName>
        <fullName evidence="7">DarT domain-containing protein</fullName>
    </recommendedName>
</protein>
<dbReference type="eggNOG" id="ENOG5033NR4">
    <property type="taxonomic scope" value="Bacteria"/>
</dbReference>
<feature type="domain" description="DarT" evidence="7">
    <location>
        <begin position="170"/>
        <end position="323"/>
    </location>
</feature>
<organism evidence="8 9">
    <name type="scientific">Bacteroides graminisolvens DSM 19988 = JCM 15093</name>
    <dbReference type="NCBI Taxonomy" id="1121097"/>
    <lineage>
        <taxon>Bacteria</taxon>
        <taxon>Pseudomonadati</taxon>
        <taxon>Bacteroidota</taxon>
        <taxon>Bacteroidia</taxon>
        <taxon>Bacteroidales</taxon>
        <taxon>Bacteroidaceae</taxon>
        <taxon>Bacteroides</taxon>
    </lineage>
</organism>
<dbReference type="InterPro" id="IPR029494">
    <property type="entry name" value="DarT"/>
</dbReference>
<dbReference type="GO" id="GO:0003677">
    <property type="term" value="F:DNA binding"/>
    <property type="evidence" value="ECO:0007669"/>
    <property type="project" value="UniProtKB-UniRule"/>
</dbReference>
<feature type="active site" description="Proton acceptor" evidence="6">
    <location>
        <position position="209"/>
    </location>
</feature>
<dbReference type="EMBL" id="BAJS01000031">
    <property type="protein sequence ID" value="GAK37879.1"/>
    <property type="molecule type" value="Genomic_DNA"/>
</dbReference>